<dbReference type="InterPro" id="IPR001034">
    <property type="entry name" value="DeoR_HTH"/>
</dbReference>
<name>A0ABS1TA23_9CLOT</name>
<evidence type="ECO:0000256" key="1">
    <source>
        <dbReference type="ARBA" id="ARBA00023015"/>
    </source>
</evidence>
<dbReference type="Pfam" id="PF08220">
    <property type="entry name" value="HTH_DeoR"/>
    <property type="match status" value="2"/>
</dbReference>
<comment type="caution">
    <text evidence="4">The sequence shown here is derived from an EMBL/GenBank/DDBJ whole genome shotgun (WGS) entry which is preliminary data.</text>
</comment>
<dbReference type="PANTHER" id="PTHR30185">
    <property type="entry name" value="CRYPTIC BETA-GLUCOSIDE BGL OPERON ANTITERMINATOR"/>
    <property type="match status" value="1"/>
</dbReference>
<organism evidence="4 5">
    <name type="scientific">Clostridium rhizosphaerae</name>
    <dbReference type="NCBI Taxonomy" id="2803861"/>
    <lineage>
        <taxon>Bacteria</taxon>
        <taxon>Bacillati</taxon>
        <taxon>Bacillota</taxon>
        <taxon>Clostridia</taxon>
        <taxon>Eubacteriales</taxon>
        <taxon>Clostridiaceae</taxon>
        <taxon>Clostridium</taxon>
    </lineage>
</organism>
<dbReference type="Proteomes" id="UP000632377">
    <property type="component" value="Unassembled WGS sequence"/>
</dbReference>
<evidence type="ECO:0000313" key="5">
    <source>
        <dbReference type="Proteomes" id="UP000632377"/>
    </source>
</evidence>
<dbReference type="PANTHER" id="PTHR30185:SF18">
    <property type="entry name" value="TRANSCRIPTIONAL REGULATOR MTLR"/>
    <property type="match status" value="1"/>
</dbReference>
<accession>A0ABS1TA23</accession>
<reference evidence="4 5" key="1">
    <citation type="submission" date="2021-01" db="EMBL/GenBank/DDBJ databases">
        <title>Genome public.</title>
        <authorList>
            <person name="Liu C."/>
            <person name="Sun Q."/>
        </authorList>
    </citation>
    <scope>NUCLEOTIDE SEQUENCE [LARGE SCALE GENOMIC DNA]</scope>
    <source>
        <strain evidence="4 5">YIM B02515</strain>
    </source>
</reference>
<dbReference type="SMART" id="SM00420">
    <property type="entry name" value="HTH_DEOR"/>
    <property type="match status" value="2"/>
</dbReference>
<protein>
    <submittedName>
        <fullName evidence="4">DeoR family transcriptional regulator</fullName>
    </submittedName>
</protein>
<dbReference type="InterPro" id="IPR036390">
    <property type="entry name" value="WH_DNA-bd_sf"/>
</dbReference>
<dbReference type="InterPro" id="IPR036388">
    <property type="entry name" value="WH-like_DNA-bd_sf"/>
</dbReference>
<sequence length="147" mass="17331">MITLTKRQKEIIKYMLGLNDFVSINKISERLDVSERTVRYDLDTIEEYLKLLKCSMLRKPRFGILLGCDEDKREKLLHSIMDFNSRVFSPQEREFLIIIYILSKESTMTIEKLSALLNVSKNTIIADLAYVDKKLKVYNLNLNKKTY</sequence>
<feature type="domain" description="HTH deoR-type" evidence="3">
    <location>
        <begin position="5"/>
        <end position="66"/>
    </location>
</feature>
<dbReference type="SUPFAM" id="SSF46785">
    <property type="entry name" value="Winged helix' DNA-binding domain"/>
    <property type="match status" value="1"/>
</dbReference>
<dbReference type="InterPro" id="IPR050661">
    <property type="entry name" value="BglG_antiterminators"/>
</dbReference>
<keyword evidence="2" id="KW-0804">Transcription</keyword>
<dbReference type="Gene3D" id="1.10.10.10">
    <property type="entry name" value="Winged helix-like DNA-binding domain superfamily/Winged helix DNA-binding domain"/>
    <property type="match status" value="2"/>
</dbReference>
<dbReference type="EMBL" id="JAESWC010000004">
    <property type="protein sequence ID" value="MBL4936208.1"/>
    <property type="molecule type" value="Genomic_DNA"/>
</dbReference>
<evidence type="ECO:0000256" key="2">
    <source>
        <dbReference type="ARBA" id="ARBA00023163"/>
    </source>
</evidence>
<dbReference type="PROSITE" id="PS51000">
    <property type="entry name" value="HTH_DEOR_2"/>
    <property type="match status" value="1"/>
</dbReference>
<evidence type="ECO:0000259" key="3">
    <source>
        <dbReference type="PROSITE" id="PS51000"/>
    </source>
</evidence>
<gene>
    <name evidence="4" type="ORF">JK636_10600</name>
</gene>
<evidence type="ECO:0000313" key="4">
    <source>
        <dbReference type="EMBL" id="MBL4936208.1"/>
    </source>
</evidence>
<keyword evidence="1" id="KW-0805">Transcription regulation</keyword>
<proteinExistence type="predicted"/>
<keyword evidence="5" id="KW-1185">Reference proteome</keyword>
<dbReference type="RefSeq" id="WP_202748897.1">
    <property type="nucleotide sequence ID" value="NZ_JAESWC010000004.1"/>
</dbReference>